<feature type="transmembrane region" description="Helical" evidence="11">
    <location>
        <begin position="287"/>
        <end position="311"/>
    </location>
</feature>
<feature type="transmembrane region" description="Helical" evidence="11">
    <location>
        <begin position="323"/>
        <end position="341"/>
    </location>
</feature>
<evidence type="ECO:0000256" key="11">
    <source>
        <dbReference type="SAM" id="Phobius"/>
    </source>
</evidence>
<protein>
    <recommendedName>
        <fullName evidence="5">ceramide glucosyltransferase</fullName>
        <ecNumber evidence="5">2.4.1.80</ecNumber>
    </recommendedName>
</protein>
<proteinExistence type="inferred from homology"/>
<feature type="transmembrane region" description="Helical" evidence="11">
    <location>
        <begin position="388"/>
        <end position="417"/>
    </location>
</feature>
<evidence type="ECO:0000256" key="9">
    <source>
        <dbReference type="ARBA" id="ARBA00022989"/>
    </source>
</evidence>
<evidence type="ECO:0000256" key="6">
    <source>
        <dbReference type="ARBA" id="ARBA00022676"/>
    </source>
</evidence>
<feature type="transmembrane region" description="Helical" evidence="11">
    <location>
        <begin position="424"/>
        <end position="453"/>
    </location>
</feature>
<dbReference type="UniPathway" id="UPA00222"/>
<dbReference type="GO" id="GO:0008120">
    <property type="term" value="F:ceramide glucosyltransferase activity"/>
    <property type="evidence" value="ECO:0007669"/>
    <property type="project" value="UniProtKB-EC"/>
</dbReference>
<dbReference type="SUPFAM" id="SSF53448">
    <property type="entry name" value="Nucleotide-diphospho-sugar transferases"/>
    <property type="match status" value="1"/>
</dbReference>
<evidence type="ECO:0000256" key="7">
    <source>
        <dbReference type="ARBA" id="ARBA00022679"/>
    </source>
</evidence>
<keyword evidence="9 11" id="KW-1133">Transmembrane helix</keyword>
<evidence type="ECO:0000256" key="1">
    <source>
        <dbReference type="ARBA" id="ARBA00004141"/>
    </source>
</evidence>
<keyword evidence="7 12" id="KW-0808">Transferase</keyword>
<accession>A0A812C007</accession>
<keyword evidence="10 11" id="KW-0472">Membrane</keyword>
<dbReference type="AlphaFoldDB" id="A0A812C007"/>
<evidence type="ECO:0000256" key="4">
    <source>
        <dbReference type="ARBA" id="ARBA00006739"/>
    </source>
</evidence>
<dbReference type="Proteomes" id="UP000597762">
    <property type="component" value="Unassembled WGS sequence"/>
</dbReference>
<dbReference type="EMBL" id="CAHIKZ030000981">
    <property type="protein sequence ID" value="CAE1247763.1"/>
    <property type="molecule type" value="Genomic_DNA"/>
</dbReference>
<dbReference type="EC" id="2.4.1.80" evidence="5"/>
<dbReference type="Pfam" id="PF13506">
    <property type="entry name" value="Glyco_transf_21"/>
    <property type="match status" value="1"/>
</dbReference>
<evidence type="ECO:0000313" key="12">
    <source>
        <dbReference type="EMBL" id="CAE1247763.1"/>
    </source>
</evidence>
<evidence type="ECO:0000256" key="8">
    <source>
        <dbReference type="ARBA" id="ARBA00022692"/>
    </source>
</evidence>
<dbReference type="GO" id="GO:0016020">
    <property type="term" value="C:membrane"/>
    <property type="evidence" value="ECO:0007669"/>
    <property type="project" value="UniProtKB-SubCell"/>
</dbReference>
<keyword evidence="6 12" id="KW-0328">Glycosyltransferase</keyword>
<dbReference type="InterPro" id="IPR025993">
    <property type="entry name" value="Ceramide_glucosylTrfase"/>
</dbReference>
<dbReference type="PANTHER" id="PTHR12726">
    <property type="entry name" value="CERAMIDE GLUCOSYLTRANSFERASE"/>
    <property type="match status" value="1"/>
</dbReference>
<dbReference type="CDD" id="cd02520">
    <property type="entry name" value="Glucosylceramide_synthase"/>
    <property type="match status" value="1"/>
</dbReference>
<comment type="similarity">
    <text evidence="4">Belongs to the glycosyltransferase 2 family.</text>
</comment>
<comment type="caution">
    <text evidence="12">The sequence shown here is derived from an EMBL/GenBank/DDBJ whole genome shotgun (WGS) entry which is preliminary data.</text>
</comment>
<dbReference type="InterPro" id="IPR029044">
    <property type="entry name" value="Nucleotide-diphossugar_trans"/>
</dbReference>
<dbReference type="PANTHER" id="PTHR12726:SF0">
    <property type="entry name" value="CERAMIDE GLUCOSYLTRANSFERASE"/>
    <property type="match status" value="1"/>
</dbReference>
<sequence>MFLIMDEQTQAYVLFIISLASLIIYCITVFALMVSLFSGWLCLYQQTVPPVEHELPGVSVIKPLMGLDPLLEENLESHFQICYPQIELLFCVQDDKDPAIDLVRRLREKYPKVDSHLFIGGKNGIINPLVHNMAPAYDAAKYKYIWISTSRIKANSDILYDMVGKIMKPNVGLVHQMPFTTDHIGFAAAIEKVYFGCVVPRYFLALNMLGFTCFVGMSYLVKKAALDEVNGLAWYGRYLAEDFYLGRALRKCGYKLVVSAFPAQQNVGMLSVCSYKDRMVRWVRLRLSMIPLITVVVEPLTECFPVGLYGAWCINHFFGINPYYIFSFHVAGWLLLDYLLLRNIQRKTLAFSNLRFLLAWISRELMTILIVVEVIMNPHVGGGGLCLLLFYVFFPSFSMFLTLLHLITPSFFSLVFISFKEIAILYNLFFSLIASFTSFFHQAVTFLFLPLVFLVPQTSFNVSRKAILKLQAVLWSLCGLRCFVHGVLHSPTLLLKSPMTYRFVWDAVDGVQVFSKEEVSLFFRLRVITWCVHLNVVGDIISLSDANLHESL</sequence>
<dbReference type="Gene3D" id="3.90.550.10">
    <property type="entry name" value="Spore Coat Polysaccharide Biosynthesis Protein SpsA, Chain A"/>
    <property type="match status" value="1"/>
</dbReference>
<evidence type="ECO:0000313" key="13">
    <source>
        <dbReference type="Proteomes" id="UP000597762"/>
    </source>
</evidence>
<evidence type="ECO:0000256" key="2">
    <source>
        <dbReference type="ARBA" id="ARBA00004760"/>
    </source>
</evidence>
<name>A0A812C007_ACAPH</name>
<feature type="transmembrane region" description="Helical" evidence="11">
    <location>
        <begin position="202"/>
        <end position="221"/>
    </location>
</feature>
<evidence type="ECO:0000256" key="3">
    <source>
        <dbReference type="ARBA" id="ARBA00004991"/>
    </source>
</evidence>
<keyword evidence="13" id="KW-1185">Reference proteome</keyword>
<feature type="transmembrane region" description="Helical" evidence="11">
    <location>
        <begin position="353"/>
        <end position="376"/>
    </location>
</feature>
<dbReference type="GO" id="GO:0006679">
    <property type="term" value="P:glucosylceramide biosynthetic process"/>
    <property type="evidence" value="ECO:0007669"/>
    <property type="project" value="TreeGrafter"/>
</dbReference>
<comment type="pathway">
    <text evidence="2">Lipid metabolism; sphingolipid metabolism.</text>
</comment>
<reference evidence="12" key="1">
    <citation type="submission" date="2021-01" db="EMBL/GenBank/DDBJ databases">
        <authorList>
            <person name="Li R."/>
            <person name="Bekaert M."/>
        </authorList>
    </citation>
    <scope>NUCLEOTIDE SEQUENCE</scope>
    <source>
        <strain evidence="12">Farmed</strain>
    </source>
</reference>
<evidence type="ECO:0000256" key="10">
    <source>
        <dbReference type="ARBA" id="ARBA00023136"/>
    </source>
</evidence>
<feature type="transmembrane region" description="Helical" evidence="11">
    <location>
        <begin position="12"/>
        <end position="41"/>
    </location>
</feature>
<organism evidence="12 13">
    <name type="scientific">Acanthosepion pharaonis</name>
    <name type="common">Pharaoh cuttlefish</name>
    <name type="synonym">Sepia pharaonis</name>
    <dbReference type="NCBI Taxonomy" id="158019"/>
    <lineage>
        <taxon>Eukaryota</taxon>
        <taxon>Metazoa</taxon>
        <taxon>Spiralia</taxon>
        <taxon>Lophotrochozoa</taxon>
        <taxon>Mollusca</taxon>
        <taxon>Cephalopoda</taxon>
        <taxon>Coleoidea</taxon>
        <taxon>Decapodiformes</taxon>
        <taxon>Sepiida</taxon>
        <taxon>Sepiina</taxon>
        <taxon>Sepiidae</taxon>
        <taxon>Acanthosepion</taxon>
    </lineage>
</organism>
<keyword evidence="8 11" id="KW-0812">Transmembrane</keyword>
<comment type="subcellular location">
    <subcellularLocation>
        <location evidence="1">Membrane</location>
        <topology evidence="1">Multi-pass membrane protein</topology>
    </subcellularLocation>
</comment>
<dbReference type="OrthoDB" id="1483400at2759"/>
<comment type="pathway">
    <text evidence="3">Sphingolipid metabolism.</text>
</comment>
<evidence type="ECO:0000256" key="5">
    <source>
        <dbReference type="ARBA" id="ARBA00012699"/>
    </source>
</evidence>
<gene>
    <name evidence="12" type="ORF">SPHA_25823</name>
</gene>